<dbReference type="RefSeq" id="WP_070052538.1">
    <property type="nucleotide sequence ID" value="NZ_FVZF01000001.1"/>
</dbReference>
<evidence type="ECO:0000256" key="4">
    <source>
        <dbReference type="ARBA" id="ARBA00022692"/>
    </source>
</evidence>
<keyword evidence="3" id="KW-1003">Cell membrane</keyword>
<dbReference type="InterPro" id="IPR050833">
    <property type="entry name" value="Poly_Biosynth_Transport"/>
</dbReference>
<proteinExistence type="inferred from homology"/>
<dbReference type="CDD" id="cd13127">
    <property type="entry name" value="MATE_tuaB_like"/>
    <property type="match status" value="1"/>
</dbReference>
<dbReference type="Pfam" id="PF13440">
    <property type="entry name" value="Polysacc_synt_3"/>
    <property type="match status" value="1"/>
</dbReference>
<feature type="transmembrane region" description="Helical" evidence="7">
    <location>
        <begin position="210"/>
        <end position="233"/>
    </location>
</feature>
<gene>
    <name evidence="9" type="ORF">APR40_00665</name>
    <name evidence="8" type="ORF">BHS39_00665</name>
</gene>
<evidence type="ECO:0000313" key="9">
    <source>
        <dbReference type="EMBL" id="PKD22171.1"/>
    </source>
</evidence>
<dbReference type="AlphaFoldDB" id="A0A2N0U581"/>
<evidence type="ECO:0000313" key="11">
    <source>
        <dbReference type="Proteomes" id="UP000232533"/>
    </source>
</evidence>
<keyword evidence="4 7" id="KW-0812">Transmembrane</keyword>
<evidence type="ECO:0000256" key="7">
    <source>
        <dbReference type="SAM" id="Phobius"/>
    </source>
</evidence>
<name>A0A2N0U581_9FLAO</name>
<evidence type="ECO:0000256" key="3">
    <source>
        <dbReference type="ARBA" id="ARBA00022475"/>
    </source>
</evidence>
<dbReference type="PANTHER" id="PTHR30250:SF10">
    <property type="entry name" value="LIPOPOLYSACCHARIDE BIOSYNTHESIS PROTEIN WZXC"/>
    <property type="match status" value="1"/>
</dbReference>
<feature type="transmembrane region" description="Helical" evidence="7">
    <location>
        <begin position="443"/>
        <end position="461"/>
    </location>
</feature>
<dbReference type="EMBL" id="MJBR01000001">
    <property type="protein sequence ID" value="OEY73971.1"/>
    <property type="molecule type" value="Genomic_DNA"/>
</dbReference>
<evidence type="ECO:0000256" key="6">
    <source>
        <dbReference type="ARBA" id="ARBA00023136"/>
    </source>
</evidence>
<dbReference type="Proteomes" id="UP000176009">
    <property type="component" value="Unassembled WGS sequence"/>
</dbReference>
<feature type="transmembrane region" description="Helical" evidence="7">
    <location>
        <begin position="253"/>
        <end position="271"/>
    </location>
</feature>
<sequence>MSSRNRVFSGLVWTFSQQFGNLLIGFVVSLVLARILLPEEFGLIAMVVVLASFAEVLVDSGMTQSLIRSENLDKEDYSTVFYFNVLVSIILYLLFFLLAPLISSFYDEKSLIAITRVYCIVFIINAFSSVQQTRLTRRMDFKIQALISIPAKVVGGIIGIMLAYLGFGVWSLVWSYVSFSVVNTIQIWYYSKWIPSKIFNFTKLKKHLYFGYRLTISGVINKLFNNVYLIVIGKFFNPTVLGFYTRAETVNQLAVSSISGALNKVTFPYFAKIQNDRVKLKKVYKDLMKMVVFIVSPILIFAGVLAEPLFIVLFTEKWLPAVPFFQILCLTGILHPIHAYNLNILKVKGRSDLYLKIAIFKKILIVIGIIIGIQFGIYGLLYAQVILSFLFLLINGYYTKIFIDYGPLEQFKDISIFIFIAIIGGAVIYYLDSSFFKMRHNIFRLITGSFIGVIVYIALTLKFQNSTLKQLKAILKRSKF</sequence>
<feature type="transmembrane region" description="Helical" evidence="7">
    <location>
        <begin position="321"/>
        <end position="342"/>
    </location>
</feature>
<keyword evidence="5 7" id="KW-1133">Transmembrane helix</keyword>
<feature type="transmembrane region" description="Helical" evidence="7">
    <location>
        <begin position="12"/>
        <end position="35"/>
    </location>
</feature>
<feature type="transmembrane region" description="Helical" evidence="7">
    <location>
        <begin position="41"/>
        <end position="58"/>
    </location>
</feature>
<comment type="similarity">
    <text evidence="2">Belongs to the polysaccharide synthase family.</text>
</comment>
<evidence type="ECO:0000256" key="1">
    <source>
        <dbReference type="ARBA" id="ARBA00004651"/>
    </source>
</evidence>
<feature type="transmembrane region" description="Helical" evidence="7">
    <location>
        <begin position="363"/>
        <end position="394"/>
    </location>
</feature>
<dbReference type="GO" id="GO:0005886">
    <property type="term" value="C:plasma membrane"/>
    <property type="evidence" value="ECO:0007669"/>
    <property type="project" value="UniProtKB-SubCell"/>
</dbReference>
<protein>
    <submittedName>
        <fullName evidence="9">Capsule biosynthesis protein CapK</fullName>
    </submittedName>
    <submittedName>
        <fullName evidence="8">Lipopolysaccharide biosynthesis protein</fullName>
    </submittedName>
</protein>
<reference evidence="9 11" key="1">
    <citation type="submission" date="2015-10" db="EMBL/GenBank/DDBJ databases">
        <title>Draft genome sequence of Salegentibacter salinarum KCTC 12975.</title>
        <authorList>
            <person name="Lin W."/>
            <person name="Zheng Q."/>
        </authorList>
    </citation>
    <scope>NUCLEOTIDE SEQUENCE [LARGE SCALE GENOMIC DNA]</scope>
    <source>
        <strain evidence="9 11">KCTC 12974</strain>
    </source>
</reference>
<feature type="transmembrane region" description="Helical" evidence="7">
    <location>
        <begin position="414"/>
        <end position="431"/>
    </location>
</feature>
<feature type="transmembrane region" description="Helical" evidence="7">
    <location>
        <begin position="79"/>
        <end position="99"/>
    </location>
</feature>
<dbReference type="EMBL" id="LKTR01000001">
    <property type="protein sequence ID" value="PKD22171.1"/>
    <property type="molecule type" value="Genomic_DNA"/>
</dbReference>
<reference evidence="8 10" key="2">
    <citation type="submission" date="2016-09" db="EMBL/GenBank/DDBJ databases">
        <title>Genome Sequence of Salegentibacter salarius,Isolated from a Marine Solar Saltern of the Yellow Sea in South Korea.</title>
        <authorList>
            <person name="Zheng Q."/>
            <person name="Liu Y."/>
        </authorList>
    </citation>
    <scope>NUCLEOTIDE SEQUENCE [LARGE SCALE GENOMIC DNA]</scope>
    <source>
        <strain evidence="8 10">KCTC 12974</strain>
    </source>
</reference>
<dbReference type="Proteomes" id="UP000232533">
    <property type="component" value="Unassembled WGS sequence"/>
</dbReference>
<evidence type="ECO:0000313" key="10">
    <source>
        <dbReference type="Proteomes" id="UP000176009"/>
    </source>
</evidence>
<evidence type="ECO:0000256" key="2">
    <source>
        <dbReference type="ARBA" id="ARBA00007430"/>
    </source>
</evidence>
<evidence type="ECO:0000256" key="5">
    <source>
        <dbReference type="ARBA" id="ARBA00022989"/>
    </source>
</evidence>
<feature type="transmembrane region" description="Helical" evidence="7">
    <location>
        <begin position="291"/>
        <end position="315"/>
    </location>
</feature>
<organism evidence="9 11">
    <name type="scientific">Salegentibacter salarius</name>
    <dbReference type="NCBI Taxonomy" id="435906"/>
    <lineage>
        <taxon>Bacteria</taxon>
        <taxon>Pseudomonadati</taxon>
        <taxon>Bacteroidota</taxon>
        <taxon>Flavobacteriia</taxon>
        <taxon>Flavobacteriales</taxon>
        <taxon>Flavobacteriaceae</taxon>
        <taxon>Salegentibacter</taxon>
    </lineage>
</organism>
<dbReference type="PANTHER" id="PTHR30250">
    <property type="entry name" value="PST FAMILY PREDICTED COLANIC ACID TRANSPORTER"/>
    <property type="match status" value="1"/>
</dbReference>
<dbReference type="OrthoDB" id="9770347at2"/>
<accession>A0A2N0U581</accession>
<feature type="transmembrane region" description="Helical" evidence="7">
    <location>
        <begin position="149"/>
        <end position="167"/>
    </location>
</feature>
<comment type="caution">
    <text evidence="9">The sequence shown here is derived from an EMBL/GenBank/DDBJ whole genome shotgun (WGS) entry which is preliminary data.</text>
</comment>
<keyword evidence="6 7" id="KW-0472">Membrane</keyword>
<feature type="transmembrane region" description="Helical" evidence="7">
    <location>
        <begin position="173"/>
        <end position="190"/>
    </location>
</feature>
<evidence type="ECO:0000313" key="8">
    <source>
        <dbReference type="EMBL" id="OEY73971.1"/>
    </source>
</evidence>
<feature type="transmembrane region" description="Helical" evidence="7">
    <location>
        <begin position="111"/>
        <end position="128"/>
    </location>
</feature>
<comment type="subcellular location">
    <subcellularLocation>
        <location evidence="1">Cell membrane</location>
        <topology evidence="1">Multi-pass membrane protein</topology>
    </subcellularLocation>
</comment>
<keyword evidence="10" id="KW-1185">Reference proteome</keyword>